<evidence type="ECO:0000313" key="2">
    <source>
        <dbReference type="EMBL" id="PIL26593.1"/>
    </source>
</evidence>
<sequence>MLIYIYRPGVFGRAEPAFVPGLGLRHLALEGVPSPGAAAGASAAAPERLPERRDPRAHAPRPRPALAIAARPRAAAARRAHARPALSGHPDLQKGDRGVAAAPARGAEERALSAGFGVGVGVGFRGGSCRRELEAATWRECRKFGVELVYE</sequence>
<organism evidence="2 3">
    <name type="scientific">Ganoderma sinense ZZ0214-1</name>
    <dbReference type="NCBI Taxonomy" id="1077348"/>
    <lineage>
        <taxon>Eukaryota</taxon>
        <taxon>Fungi</taxon>
        <taxon>Dikarya</taxon>
        <taxon>Basidiomycota</taxon>
        <taxon>Agaricomycotina</taxon>
        <taxon>Agaricomycetes</taxon>
        <taxon>Polyporales</taxon>
        <taxon>Polyporaceae</taxon>
        <taxon>Ganoderma</taxon>
    </lineage>
</organism>
<feature type="region of interest" description="Disordered" evidence="1">
    <location>
        <begin position="36"/>
        <end position="104"/>
    </location>
</feature>
<feature type="compositionally biased region" description="Basic and acidic residues" evidence="1">
    <location>
        <begin position="48"/>
        <end position="57"/>
    </location>
</feature>
<dbReference type="Proteomes" id="UP000230002">
    <property type="component" value="Unassembled WGS sequence"/>
</dbReference>
<dbReference type="EMBL" id="AYKW01000045">
    <property type="protein sequence ID" value="PIL26593.1"/>
    <property type="molecule type" value="Genomic_DNA"/>
</dbReference>
<protein>
    <submittedName>
        <fullName evidence="2">Uncharacterized protein</fullName>
    </submittedName>
</protein>
<comment type="caution">
    <text evidence="2">The sequence shown here is derived from an EMBL/GenBank/DDBJ whole genome shotgun (WGS) entry which is preliminary data.</text>
</comment>
<evidence type="ECO:0000256" key="1">
    <source>
        <dbReference type="SAM" id="MobiDB-lite"/>
    </source>
</evidence>
<gene>
    <name evidence="2" type="ORF">GSI_12351</name>
</gene>
<reference evidence="2 3" key="1">
    <citation type="journal article" date="2015" name="Sci. Rep.">
        <title>Chromosome-level genome map provides insights into diverse defense mechanisms in the medicinal fungus Ganoderma sinense.</title>
        <authorList>
            <person name="Zhu Y."/>
            <person name="Xu J."/>
            <person name="Sun C."/>
            <person name="Zhou S."/>
            <person name="Xu H."/>
            <person name="Nelson D.R."/>
            <person name="Qian J."/>
            <person name="Song J."/>
            <person name="Luo H."/>
            <person name="Xiang L."/>
            <person name="Li Y."/>
            <person name="Xu Z."/>
            <person name="Ji A."/>
            <person name="Wang L."/>
            <person name="Lu S."/>
            <person name="Hayward A."/>
            <person name="Sun W."/>
            <person name="Li X."/>
            <person name="Schwartz D.C."/>
            <person name="Wang Y."/>
            <person name="Chen S."/>
        </authorList>
    </citation>
    <scope>NUCLEOTIDE SEQUENCE [LARGE SCALE GENOMIC DNA]</scope>
    <source>
        <strain evidence="2 3">ZZ0214-1</strain>
    </source>
</reference>
<keyword evidence="3" id="KW-1185">Reference proteome</keyword>
<accession>A0A2G8RYJ6</accession>
<proteinExistence type="predicted"/>
<evidence type="ECO:0000313" key="3">
    <source>
        <dbReference type="Proteomes" id="UP000230002"/>
    </source>
</evidence>
<feature type="compositionally biased region" description="Low complexity" evidence="1">
    <location>
        <begin position="36"/>
        <end position="46"/>
    </location>
</feature>
<name>A0A2G8RYJ6_9APHY</name>
<dbReference type="AlphaFoldDB" id="A0A2G8RYJ6"/>
<feature type="compositionally biased region" description="Low complexity" evidence="1">
    <location>
        <begin position="64"/>
        <end position="75"/>
    </location>
</feature>